<dbReference type="InterPro" id="IPR005805">
    <property type="entry name" value="Rieske_Fe-S_prot_C"/>
</dbReference>
<keyword evidence="5" id="KW-1015">Disulfide bond</keyword>
<dbReference type="Proteomes" id="UP000469185">
    <property type="component" value="Unassembled WGS sequence"/>
</dbReference>
<evidence type="ECO:0000256" key="5">
    <source>
        <dbReference type="ARBA" id="ARBA00023157"/>
    </source>
</evidence>
<evidence type="ECO:0000256" key="4">
    <source>
        <dbReference type="ARBA" id="ARBA00023014"/>
    </source>
</evidence>
<dbReference type="GO" id="GO:0016705">
    <property type="term" value="F:oxidoreductase activity, acting on paired donors, with incorporation or reduction of molecular oxygen"/>
    <property type="evidence" value="ECO:0007669"/>
    <property type="project" value="UniProtKB-ARBA"/>
</dbReference>
<dbReference type="AlphaFoldDB" id="A0A6N9YPV4"/>
<name>A0A6N9YPV4_9ACTN</name>
<dbReference type="InterPro" id="IPR036188">
    <property type="entry name" value="FAD/NAD-bd_sf"/>
</dbReference>
<dbReference type="PANTHER" id="PTHR13847:SF274">
    <property type="entry name" value="RIESKE 2FE-2S IRON-SULFUR PROTEIN YHFW-RELATED"/>
    <property type="match status" value="1"/>
</dbReference>
<keyword evidence="3" id="KW-0408">Iron</keyword>
<keyword evidence="2" id="KW-0479">Metal-binding</keyword>
<dbReference type="GO" id="GO:0016020">
    <property type="term" value="C:membrane"/>
    <property type="evidence" value="ECO:0007669"/>
    <property type="project" value="InterPro"/>
</dbReference>
<keyword evidence="4" id="KW-0411">Iron-sulfur</keyword>
<comment type="caution">
    <text evidence="7">The sequence shown here is derived from an EMBL/GenBank/DDBJ whole genome shotgun (WGS) entry which is preliminary data.</text>
</comment>
<evidence type="ECO:0000256" key="3">
    <source>
        <dbReference type="ARBA" id="ARBA00023004"/>
    </source>
</evidence>
<dbReference type="Gene3D" id="3.30.9.10">
    <property type="entry name" value="D-Amino Acid Oxidase, subunit A, domain 2"/>
    <property type="match status" value="1"/>
</dbReference>
<dbReference type="GO" id="GO:0051537">
    <property type="term" value="F:2 iron, 2 sulfur cluster binding"/>
    <property type="evidence" value="ECO:0007669"/>
    <property type="project" value="UniProtKB-KW"/>
</dbReference>
<dbReference type="Gene3D" id="3.50.50.60">
    <property type="entry name" value="FAD/NAD(P)-binding domain"/>
    <property type="match status" value="1"/>
</dbReference>
<evidence type="ECO:0000313" key="7">
    <source>
        <dbReference type="EMBL" id="NED97012.1"/>
    </source>
</evidence>
<feature type="domain" description="Rieske" evidence="6">
    <location>
        <begin position="415"/>
        <end position="499"/>
    </location>
</feature>
<dbReference type="Pfam" id="PF01266">
    <property type="entry name" value="DAO"/>
    <property type="match status" value="1"/>
</dbReference>
<dbReference type="PRINTS" id="PR00162">
    <property type="entry name" value="RIESKE"/>
</dbReference>
<dbReference type="SUPFAM" id="SSF51905">
    <property type="entry name" value="FAD/NAD(P)-binding domain"/>
    <property type="match status" value="1"/>
</dbReference>
<dbReference type="InterPro" id="IPR017941">
    <property type="entry name" value="Rieske_2Fe-2S"/>
</dbReference>
<evidence type="ECO:0000256" key="2">
    <source>
        <dbReference type="ARBA" id="ARBA00022723"/>
    </source>
</evidence>
<dbReference type="Pfam" id="PF00355">
    <property type="entry name" value="Rieske"/>
    <property type="match status" value="1"/>
</dbReference>
<dbReference type="RefSeq" id="WP_163819798.1">
    <property type="nucleotide sequence ID" value="NZ_JAAGOB010000009.1"/>
</dbReference>
<keyword evidence="8" id="KW-1185">Reference proteome</keyword>
<organism evidence="7 8">
    <name type="scientific">Phytoactinopolyspora alkaliphila</name>
    <dbReference type="NCBI Taxonomy" id="1783498"/>
    <lineage>
        <taxon>Bacteria</taxon>
        <taxon>Bacillati</taxon>
        <taxon>Actinomycetota</taxon>
        <taxon>Actinomycetes</taxon>
        <taxon>Jiangellales</taxon>
        <taxon>Jiangellaceae</taxon>
        <taxon>Phytoactinopolyspora</taxon>
    </lineage>
</organism>
<dbReference type="InterPro" id="IPR006076">
    <property type="entry name" value="FAD-dep_OxRdtase"/>
</dbReference>
<dbReference type="PROSITE" id="PS51296">
    <property type="entry name" value="RIESKE"/>
    <property type="match status" value="1"/>
</dbReference>
<accession>A0A6N9YPV4</accession>
<dbReference type="SUPFAM" id="SSF50022">
    <property type="entry name" value="ISP domain"/>
    <property type="match status" value="1"/>
</dbReference>
<gene>
    <name evidence="7" type="ORF">G1H11_17025</name>
</gene>
<dbReference type="GO" id="GO:0004497">
    <property type="term" value="F:monooxygenase activity"/>
    <property type="evidence" value="ECO:0007669"/>
    <property type="project" value="UniProtKB-ARBA"/>
</dbReference>
<evidence type="ECO:0000259" key="6">
    <source>
        <dbReference type="PROSITE" id="PS51296"/>
    </source>
</evidence>
<evidence type="ECO:0000256" key="1">
    <source>
        <dbReference type="ARBA" id="ARBA00022714"/>
    </source>
</evidence>
<dbReference type="PANTHER" id="PTHR13847">
    <property type="entry name" value="SARCOSINE DEHYDROGENASE-RELATED"/>
    <property type="match status" value="1"/>
</dbReference>
<protein>
    <submittedName>
        <fullName evidence="7">FAD-dependent oxidoreductase</fullName>
    </submittedName>
</protein>
<dbReference type="InterPro" id="IPR036922">
    <property type="entry name" value="Rieske_2Fe-2S_sf"/>
</dbReference>
<evidence type="ECO:0000313" key="8">
    <source>
        <dbReference type="Proteomes" id="UP000469185"/>
    </source>
</evidence>
<dbReference type="EMBL" id="JAAGOB010000009">
    <property type="protein sequence ID" value="NED97012.1"/>
    <property type="molecule type" value="Genomic_DNA"/>
</dbReference>
<sequence length="499" mass="53692">MPNPSYWLASTSDLSFPPVTQPPDVDVAVLGGGIAGITTAYLLKQSGHTVALIEADRLAGGVTGHTTAKLTSQHAQIYGQLESSFGLDVARAYGESQALAIDWIERESAALGVHVDFERRDSYAYAEAPETADRLRHEARVAADAARPSRFVSETDLPFPVSGAVVFSDQAQFHPRRWLLALAERVHGDGSYVLTGVRATGLNEGDPCVVETTAGSIRAAHVVVATHHPIFDRGGFFARLEPRTDLVVALAIGADDGPGGMYISVEDRHSIRTVPMSDGARLLLVGGEGHRVGAHTSVAERYRSLEHWAAERFGARDVAYRWMAHDLSTADMLPFIGRYHPATRRVWVATGFGHWGMSNGTLAGLLLRDLITGEENPLAGLYDPTRATVLQSARRFLQTNGYVTARFLGDRVGALTSGGTDGVEPGTGRVVRSGRRAIAAYRDADGRLTQVSARCTHLGCLVTFNDGEHTWDCSCHGSRFALDGSVLEGPAVRPLRPLP</sequence>
<dbReference type="GO" id="GO:0005737">
    <property type="term" value="C:cytoplasm"/>
    <property type="evidence" value="ECO:0007669"/>
    <property type="project" value="TreeGrafter"/>
</dbReference>
<reference evidence="7 8" key="1">
    <citation type="submission" date="2020-02" db="EMBL/GenBank/DDBJ databases">
        <authorList>
            <person name="Li X.-J."/>
            <person name="Feng X.-M."/>
        </authorList>
    </citation>
    <scope>NUCLEOTIDE SEQUENCE [LARGE SCALE GENOMIC DNA]</scope>
    <source>
        <strain evidence="7 8">CGMCC 4.7225</strain>
    </source>
</reference>
<proteinExistence type="predicted"/>
<dbReference type="Gene3D" id="2.102.10.10">
    <property type="entry name" value="Rieske [2Fe-2S] iron-sulphur domain"/>
    <property type="match status" value="1"/>
</dbReference>
<keyword evidence="1" id="KW-0001">2Fe-2S</keyword>
<dbReference type="GO" id="GO:0046872">
    <property type="term" value="F:metal ion binding"/>
    <property type="evidence" value="ECO:0007669"/>
    <property type="project" value="UniProtKB-KW"/>
</dbReference>